<proteinExistence type="predicted"/>
<protein>
    <submittedName>
        <fullName evidence="2">Uncharacterized protein</fullName>
    </submittedName>
</protein>
<sequence length="132" mass="13957">MEDSPAAEPEQGLGAHKTVDKDAAEHEVISAMRVLEVYRAKKLALEPRDTVLLDTVQRLHAALERLEGVPVDLNAAARSLIEVEQSADHVRGALTGADLGISTLDAATRVRQQVGTVHEGGSVTGFRAGGAQ</sequence>
<gene>
    <name evidence="2" type="ORF">LX15_002514</name>
</gene>
<dbReference type="EMBL" id="JAMTCP010000011">
    <property type="protein sequence ID" value="MCP2258816.1"/>
    <property type="molecule type" value="Genomic_DNA"/>
</dbReference>
<evidence type="ECO:0000313" key="2">
    <source>
        <dbReference type="EMBL" id="MCP2258816.1"/>
    </source>
</evidence>
<comment type="caution">
    <text evidence="2">The sequence shown here is derived from an EMBL/GenBank/DDBJ whole genome shotgun (WGS) entry which is preliminary data.</text>
</comment>
<organism evidence="2 3">
    <name type="scientific">Streptoalloteichus tenebrarius (strain ATCC 17920 / DSM 40477 / JCM 4838 / CBS 697.72 / NBRC 16177 / NCIMB 11028 / NRRL B-12390 / A12253. 1 / ISP 5477)</name>
    <name type="common">Streptomyces tenebrarius</name>
    <dbReference type="NCBI Taxonomy" id="1933"/>
    <lineage>
        <taxon>Bacteria</taxon>
        <taxon>Bacillati</taxon>
        <taxon>Actinomycetota</taxon>
        <taxon>Actinomycetes</taxon>
        <taxon>Pseudonocardiales</taxon>
        <taxon>Pseudonocardiaceae</taxon>
        <taxon>Streptoalloteichus</taxon>
    </lineage>
</organism>
<feature type="region of interest" description="Disordered" evidence="1">
    <location>
        <begin position="1"/>
        <end position="21"/>
    </location>
</feature>
<evidence type="ECO:0000256" key="1">
    <source>
        <dbReference type="SAM" id="MobiDB-lite"/>
    </source>
</evidence>
<keyword evidence="3" id="KW-1185">Reference proteome</keyword>
<name>A0ABT1HTJ2_STRSD</name>
<accession>A0ABT1HTJ2</accession>
<evidence type="ECO:0000313" key="3">
    <source>
        <dbReference type="Proteomes" id="UP001205311"/>
    </source>
</evidence>
<dbReference type="Proteomes" id="UP001205311">
    <property type="component" value="Unassembled WGS sequence"/>
</dbReference>
<reference evidence="2 3" key="1">
    <citation type="submission" date="2022-06" db="EMBL/GenBank/DDBJ databases">
        <title>Genomic Encyclopedia of Archaeal and Bacterial Type Strains, Phase II (KMG-II): from individual species to whole genera.</title>
        <authorList>
            <person name="Goeker M."/>
        </authorList>
    </citation>
    <scope>NUCLEOTIDE SEQUENCE [LARGE SCALE GENOMIC DNA]</scope>
    <source>
        <strain evidence="2 3">DSM 40477</strain>
    </source>
</reference>
<dbReference type="RefSeq" id="WP_253669732.1">
    <property type="nucleotide sequence ID" value="NZ_JAMTCP010000011.1"/>
</dbReference>